<feature type="compositionally biased region" description="Low complexity" evidence="1">
    <location>
        <begin position="189"/>
        <end position="208"/>
    </location>
</feature>
<sequence>MVLVQAQECLLVKISLPSHAPSLGSASTGGSEDSQRLPSDEEEETAAPTNAGSVKAARKFLESYYLNPLQLRARIMFQTAAETAIKINRLNKLKESEEKEKKDGEVTHRYVNTSDNSSATKRGSTTDSGRASGSTDSQSASDSEEIYSEIPTTFQPTQQAEEELYGNPDEELYGNADIVSQVNGTTPGKPSLPSKKLPSLSSSDSQSDSCTVNMLETFESFRVNMIRLYFVSFVGVISSSKYVGVISSSNTHLSAQQVAPSSEEERLDFCVKVTLKNMSHCRAKRKGKLSDESQVKLVLKKHFKMAVVVSHL</sequence>
<feature type="region of interest" description="Disordered" evidence="1">
    <location>
        <begin position="180"/>
        <end position="208"/>
    </location>
</feature>
<evidence type="ECO:0000313" key="2">
    <source>
        <dbReference type="EMBL" id="KAF6024240.1"/>
    </source>
</evidence>
<organism evidence="2 3">
    <name type="scientific">Bugula neritina</name>
    <name type="common">Brown bryozoan</name>
    <name type="synonym">Sertularia neritina</name>
    <dbReference type="NCBI Taxonomy" id="10212"/>
    <lineage>
        <taxon>Eukaryota</taxon>
        <taxon>Metazoa</taxon>
        <taxon>Spiralia</taxon>
        <taxon>Lophotrochozoa</taxon>
        <taxon>Bryozoa</taxon>
        <taxon>Gymnolaemata</taxon>
        <taxon>Cheilostomatida</taxon>
        <taxon>Flustrina</taxon>
        <taxon>Buguloidea</taxon>
        <taxon>Bugulidae</taxon>
        <taxon>Bugula</taxon>
    </lineage>
</organism>
<evidence type="ECO:0000313" key="3">
    <source>
        <dbReference type="Proteomes" id="UP000593567"/>
    </source>
</evidence>
<reference evidence="2" key="1">
    <citation type="submission" date="2020-06" db="EMBL/GenBank/DDBJ databases">
        <title>Draft genome of Bugula neritina, a colonial animal packing powerful symbionts and potential medicines.</title>
        <authorList>
            <person name="Rayko M."/>
        </authorList>
    </citation>
    <scope>NUCLEOTIDE SEQUENCE [LARGE SCALE GENOMIC DNA]</scope>
    <source>
        <strain evidence="2">Kwan_BN1</strain>
    </source>
</reference>
<dbReference type="EMBL" id="VXIV02002601">
    <property type="protein sequence ID" value="KAF6024240.1"/>
    <property type="molecule type" value="Genomic_DNA"/>
</dbReference>
<protein>
    <submittedName>
        <fullName evidence="2">Uncharacterized protein</fullName>
    </submittedName>
</protein>
<feature type="compositionally biased region" description="Low complexity" evidence="1">
    <location>
        <begin position="131"/>
        <end position="141"/>
    </location>
</feature>
<evidence type="ECO:0000256" key="1">
    <source>
        <dbReference type="SAM" id="MobiDB-lite"/>
    </source>
</evidence>
<accession>A0A7J7JDH1</accession>
<gene>
    <name evidence="2" type="ORF">EB796_017455</name>
</gene>
<name>A0A7J7JDH1_BUGNE</name>
<feature type="compositionally biased region" description="Polar residues" evidence="1">
    <location>
        <begin position="110"/>
        <end position="129"/>
    </location>
</feature>
<proteinExistence type="predicted"/>
<keyword evidence="3" id="KW-1185">Reference proteome</keyword>
<feature type="region of interest" description="Disordered" evidence="1">
    <location>
        <begin position="21"/>
        <end position="51"/>
    </location>
</feature>
<feature type="region of interest" description="Disordered" evidence="1">
    <location>
        <begin position="95"/>
        <end position="146"/>
    </location>
</feature>
<dbReference type="AlphaFoldDB" id="A0A7J7JDH1"/>
<comment type="caution">
    <text evidence="2">The sequence shown here is derived from an EMBL/GenBank/DDBJ whole genome shotgun (WGS) entry which is preliminary data.</text>
</comment>
<dbReference type="Proteomes" id="UP000593567">
    <property type="component" value="Unassembled WGS sequence"/>
</dbReference>
<feature type="compositionally biased region" description="Basic and acidic residues" evidence="1">
    <location>
        <begin position="95"/>
        <end position="108"/>
    </location>
</feature>